<dbReference type="InterPro" id="IPR013857">
    <property type="entry name" value="NADH-UbQ_OxRdtase-assoc_prot30"/>
</dbReference>
<sequence>MMFDLAAVLVATFVPSGSEIPLVSFASGSDPAVTHTWKALNDPVMGGQSTSRVAVENSVLNFTGTCAIVPSLKAPGFITAVTGNGFFAHETFVDVSSCKGLTIVAKDFASYKGYRISFGTAKPIGGKFFAEGYKANLSPTVGAFGAARVPFTAFTDFWDDATGDPIHTCAEDASYCPDQKTLRNMKTMSIWAEGVQGAVHLEVKTIAGYGCSAAAQHA</sequence>
<dbReference type="Pfam" id="PF08547">
    <property type="entry name" value="CIA30"/>
    <property type="match status" value="1"/>
</dbReference>
<dbReference type="InterPro" id="IPR008979">
    <property type="entry name" value="Galactose-bd-like_sf"/>
</dbReference>
<proteinExistence type="predicted"/>
<dbReference type="AlphaFoldDB" id="A0A7S0IYF5"/>
<feature type="domain" description="NADH:ubiquinone oxidoreductase intermediate-associated protein 30" evidence="1">
    <location>
        <begin position="32"/>
        <end position="156"/>
    </location>
</feature>
<organism evidence="2">
    <name type="scientific">Calcidiscus leptoporus</name>
    <dbReference type="NCBI Taxonomy" id="127549"/>
    <lineage>
        <taxon>Eukaryota</taxon>
        <taxon>Haptista</taxon>
        <taxon>Haptophyta</taxon>
        <taxon>Prymnesiophyceae</taxon>
        <taxon>Coccolithales</taxon>
        <taxon>Calcidiscaceae</taxon>
        <taxon>Calcidiscus</taxon>
    </lineage>
</organism>
<gene>
    <name evidence="2" type="ORF">CLEP1334_LOCUS11008</name>
</gene>
<dbReference type="EMBL" id="HBER01021880">
    <property type="protein sequence ID" value="CAD8535728.1"/>
    <property type="molecule type" value="Transcribed_RNA"/>
</dbReference>
<accession>A0A7S0IYF5</accession>
<name>A0A7S0IYF5_9EUKA</name>
<protein>
    <recommendedName>
        <fullName evidence="1">NADH:ubiquinone oxidoreductase intermediate-associated protein 30 domain-containing protein</fullName>
    </recommendedName>
</protein>
<evidence type="ECO:0000259" key="1">
    <source>
        <dbReference type="Pfam" id="PF08547"/>
    </source>
</evidence>
<reference evidence="2" key="1">
    <citation type="submission" date="2021-01" db="EMBL/GenBank/DDBJ databases">
        <authorList>
            <person name="Corre E."/>
            <person name="Pelletier E."/>
            <person name="Niang G."/>
            <person name="Scheremetjew M."/>
            <person name="Finn R."/>
            <person name="Kale V."/>
            <person name="Holt S."/>
            <person name="Cochrane G."/>
            <person name="Meng A."/>
            <person name="Brown T."/>
            <person name="Cohen L."/>
        </authorList>
    </citation>
    <scope>NUCLEOTIDE SEQUENCE</scope>
    <source>
        <strain evidence="2">RCC1130</strain>
    </source>
</reference>
<evidence type="ECO:0000313" key="2">
    <source>
        <dbReference type="EMBL" id="CAD8535728.1"/>
    </source>
</evidence>
<dbReference type="SUPFAM" id="SSF49785">
    <property type="entry name" value="Galactose-binding domain-like"/>
    <property type="match status" value="1"/>
</dbReference>